<dbReference type="GeneID" id="24922463"/>
<dbReference type="AlphaFoldDB" id="D8M0Y2"/>
<dbReference type="InterPro" id="IPR038765">
    <property type="entry name" value="Papain-like_cys_pep_sf"/>
</dbReference>
<gene>
    <name evidence="2" type="ORF">GSBLH_T00006338001</name>
</gene>
<dbReference type="GO" id="GO:0004843">
    <property type="term" value="F:cysteine-type deubiquitinase activity"/>
    <property type="evidence" value="ECO:0007669"/>
    <property type="project" value="InterPro"/>
</dbReference>
<dbReference type="OrthoDB" id="292964at2759"/>
<protein>
    <recommendedName>
        <fullName evidence="1">Peptidase C19 ubiquitin carboxyl-terminal hydrolase domain-containing protein</fullName>
    </recommendedName>
</protein>
<dbReference type="RefSeq" id="XP_012895769.1">
    <property type="nucleotide sequence ID" value="XM_013040315.1"/>
</dbReference>
<dbReference type="Pfam" id="PF00443">
    <property type="entry name" value="UCH"/>
    <property type="match status" value="1"/>
</dbReference>
<sequence>MQLVKYAFAFETLLKCLFHIPELAVLILTAKSGVLDNSLSSDEELIPILAKIISGTFQTPNKAIYISSIFSALSARVPYLCDGTQHDSHEVIAFLLQAIEEELLGARVPGSPIDNLYENASPREYQLWWDHYKRYNPTSITTLFYGYSITSTLCSHCHAHFSTLSAFNTLHIPLPLTQTRLNVNLVHQFLDLPTGHVSLRTEPISVKVGPSASLRDVRAAILASLASNSNTNTHSDESKACSLDIALLIGTATGCATSSSSPTPYVVRARSSR</sequence>
<evidence type="ECO:0000313" key="2">
    <source>
        <dbReference type="EMBL" id="CBK21721.2"/>
    </source>
</evidence>
<evidence type="ECO:0000313" key="3">
    <source>
        <dbReference type="Proteomes" id="UP000008312"/>
    </source>
</evidence>
<proteinExistence type="predicted"/>
<keyword evidence="3" id="KW-1185">Reference proteome</keyword>
<organism evidence="2">
    <name type="scientific">Blastocystis hominis</name>
    <dbReference type="NCBI Taxonomy" id="12968"/>
    <lineage>
        <taxon>Eukaryota</taxon>
        <taxon>Sar</taxon>
        <taxon>Stramenopiles</taxon>
        <taxon>Bigyra</taxon>
        <taxon>Opalozoa</taxon>
        <taxon>Opalinata</taxon>
        <taxon>Blastocystidae</taxon>
        <taxon>Blastocystis</taxon>
    </lineage>
</organism>
<dbReference type="InterPro" id="IPR001394">
    <property type="entry name" value="Peptidase_C19_UCH"/>
</dbReference>
<dbReference type="EMBL" id="FN668644">
    <property type="protein sequence ID" value="CBK21721.2"/>
    <property type="molecule type" value="Genomic_DNA"/>
</dbReference>
<dbReference type="InParanoid" id="D8M0Y2"/>
<dbReference type="CDD" id="cd02257">
    <property type="entry name" value="Peptidase_C19"/>
    <property type="match status" value="1"/>
</dbReference>
<dbReference type="Gene3D" id="3.90.70.10">
    <property type="entry name" value="Cysteine proteinases"/>
    <property type="match status" value="1"/>
</dbReference>
<dbReference type="SUPFAM" id="SSF54001">
    <property type="entry name" value="Cysteine proteinases"/>
    <property type="match status" value="1"/>
</dbReference>
<dbReference type="Proteomes" id="UP000008312">
    <property type="component" value="Unassembled WGS sequence"/>
</dbReference>
<dbReference type="GO" id="GO:0016579">
    <property type="term" value="P:protein deubiquitination"/>
    <property type="evidence" value="ECO:0007669"/>
    <property type="project" value="InterPro"/>
</dbReference>
<name>D8M0Y2_BLAHO</name>
<accession>D8M0Y2</accession>
<evidence type="ECO:0000259" key="1">
    <source>
        <dbReference type="Pfam" id="PF00443"/>
    </source>
</evidence>
<feature type="domain" description="Peptidase C19 ubiquitin carboxyl-terminal hydrolase" evidence="1">
    <location>
        <begin position="12"/>
        <end position="186"/>
    </location>
</feature>
<reference evidence="2" key="1">
    <citation type="submission" date="2010-02" db="EMBL/GenBank/DDBJ databases">
        <title>Sequencing and annotation of the Blastocystis hominis genome.</title>
        <authorList>
            <person name="Wincker P."/>
        </authorList>
    </citation>
    <scope>NUCLEOTIDE SEQUENCE</scope>
    <source>
        <strain evidence="2">Singapore isolate B</strain>
    </source>
</reference>